<dbReference type="InterPro" id="IPR027417">
    <property type="entry name" value="P-loop_NTPase"/>
</dbReference>
<feature type="coiled-coil region" evidence="1">
    <location>
        <begin position="750"/>
        <end position="809"/>
    </location>
</feature>
<gene>
    <name evidence="3" type="ORF">F5897_001047</name>
</gene>
<feature type="compositionally biased region" description="Low complexity" evidence="2">
    <location>
        <begin position="1457"/>
        <end position="1471"/>
    </location>
</feature>
<sequence>MWSLFGRGKNDADKHQAAEAASENERELAAETPAEQVTAGYPRADVAKQYDAAPAQSEAETIAVPEEALAAAQDERRRTAAPYSTEGSAAAMAGHGAGASHPEAAREAAPGTGREAAQEPQKIAPDFSEIHAKWREATKKLGGYNPLLHFDDEAQNRIDFAATNPGGLAQFITGQKILLSALVRDEVALRKAKFAAGRITDKATEMRNMRGLETVHLGIGLAKWRFEGDDFCAPVLLRPLAIRRYGRDFEIKLKGGVSVNPELVRVLRLQYGIAVDARSLVELSQVEGVFKPQPVIERLRQMAAGIPEFSVEPRLVASSFNSIAARMLSDLVDLDTPLLRAICGDSDDRAAIRTAYHPTTPTPLDQRSPETDTYLYDADVEQDDVITQIRNGYSLAVHTLPGTGGTQTVVNAIGELVRDGKKVLVVSPRTATLDGISHRLNRAGLTGLVTTPRKLRRNLVDAISRNEQAQPVNNREIDQALTRLRSVLVDYREALDAKDAKLGISPLEALRELAKLSLLPEPPGTTVRLSETALHTLAMDRSSVTELLTEVARLGQFQYGPEDSPWYGVTFGTTEEARGAYTSAVEISETRLPRLTALAHELLQQTALKPYENLYELGIYLRLLTGIGETLDRFTPEVYDRSLTEVIAAHAPRSTGDTMTNANRRRLKKLAREYVRPGVTITDMYPRLVEIQQQRVLWQRYCTVPGTRPELPLGLAEVVTAFQGVYDELETLDRVLGTEQEAARMRNLPLAQLSKRVAALAEESEVLQNIQERTAIIERLRDADLGALFDDLSKRHVLAENVAAELEQAWWQTALERILAENPALLGANSAVIERLESDFRLVDDAHTSSNGQVLAAQLADLWRVALIDNRAEATELRGLLRSGGADPASLVAAAPNLTRSLAHVWAVSPYEVSLLPQELKFDAVILVDAAAVSLVEALGALRRGGQVVAFGDPVVQTPADFNIGVSDADYITPDVPLNAAETTAPLSVFAALTKVLPQLTLTRSYRAGGADLTDLVNSKFYSGAIETMPWAGTFLGRSSLTQEFVRAGQGLPDQQTGAVESTDAEVERVVQLVLEHASERPNESLMVITASKKHAVRVWQSTLSYFAKFPQYRNFLLGDHAEPFTVVTLEQATALSRDRVIFSIGYGRTPHGRVLSNFGPLSQPGGDRLIAVAMTRARRAMTIVSCFEAEHLAEVKARYGVKQLAGVIGAEAKPVPESQLPAEQDPMIAELAQRLEGLGLQVALNYQGVIPIAAALGERAIAIDIDFSGGEESMRHILRLRPAVLRRLGWHYQRIQSFDLFQNPAEVAVRVASIIGYDPAAAAVEKTANITEQGLQLSDDEHNMTQVIEPLPTASQRAAGGGVVQPVMLNPGELEVSATVSADEPAAAEAQDFAAEPEAEPAVLEVTDAPEGSSFDNGNVILVVDPEDPQDSGKAVVLARETQLELELPEAETEAIAEPAAADAATAPGEAEAETDTEQSAAASKKAAGDDDATTAR</sequence>
<protein>
    <submittedName>
        <fullName evidence="3">Uncharacterized protein</fullName>
    </submittedName>
</protein>
<evidence type="ECO:0000256" key="1">
    <source>
        <dbReference type="SAM" id="Coils"/>
    </source>
</evidence>
<feature type="region of interest" description="Disordered" evidence="2">
    <location>
        <begin position="1"/>
        <end position="120"/>
    </location>
</feature>
<evidence type="ECO:0000256" key="2">
    <source>
        <dbReference type="SAM" id="MobiDB-lite"/>
    </source>
</evidence>
<accession>A0A840DJ40</accession>
<evidence type="ECO:0000313" key="3">
    <source>
        <dbReference type="EMBL" id="MBB4071733.1"/>
    </source>
</evidence>
<dbReference type="RefSeq" id="WP_183304736.1">
    <property type="nucleotide sequence ID" value="NZ_JACIFD010000009.1"/>
</dbReference>
<dbReference type="Proteomes" id="UP000571183">
    <property type="component" value="Unassembled WGS sequence"/>
</dbReference>
<organism evidence="3 4">
    <name type="scientific">Canibacter oris</name>
    <dbReference type="NCBI Taxonomy" id="1365628"/>
    <lineage>
        <taxon>Bacteria</taxon>
        <taxon>Bacillati</taxon>
        <taxon>Actinomycetota</taxon>
        <taxon>Actinomycetes</taxon>
        <taxon>Micrococcales</taxon>
        <taxon>Microbacteriaceae</taxon>
        <taxon>Canibacter</taxon>
    </lineage>
</organism>
<dbReference type="SUPFAM" id="SSF52540">
    <property type="entry name" value="P-loop containing nucleoside triphosphate hydrolases"/>
    <property type="match status" value="1"/>
</dbReference>
<keyword evidence="4" id="KW-1185">Reference proteome</keyword>
<dbReference type="Gene3D" id="3.40.50.300">
    <property type="entry name" value="P-loop containing nucleotide triphosphate hydrolases"/>
    <property type="match status" value="2"/>
</dbReference>
<keyword evidence="1" id="KW-0175">Coiled coil</keyword>
<proteinExistence type="predicted"/>
<reference evidence="3" key="1">
    <citation type="submission" date="2020-08" db="EMBL/GenBank/DDBJ databases">
        <title>Sequencing the genomes of 1000 actinobacteria strains.</title>
        <authorList>
            <person name="Klenk H.-P."/>
        </authorList>
    </citation>
    <scope>NUCLEOTIDE SEQUENCE [LARGE SCALE GENOMIC DNA]</scope>
    <source>
        <strain evidence="3">DSM 27064</strain>
    </source>
</reference>
<feature type="compositionally biased region" description="Low complexity" evidence="2">
    <location>
        <begin position="87"/>
        <end position="101"/>
    </location>
</feature>
<evidence type="ECO:0000313" key="4">
    <source>
        <dbReference type="Proteomes" id="UP000571183"/>
    </source>
</evidence>
<feature type="compositionally biased region" description="Basic and acidic residues" evidence="2">
    <location>
        <begin position="8"/>
        <end position="29"/>
    </location>
</feature>
<comment type="caution">
    <text evidence="3">The sequence shown here is derived from an EMBL/GenBank/DDBJ whole genome shotgun (WGS) entry which is preliminary data.</text>
</comment>
<feature type="region of interest" description="Disordered" evidence="2">
    <location>
        <begin position="1448"/>
        <end position="1498"/>
    </location>
</feature>
<name>A0A840DJ40_9MICO</name>
<dbReference type="EMBL" id="JACIFD010000009">
    <property type="protein sequence ID" value="MBB4071733.1"/>
    <property type="molecule type" value="Genomic_DNA"/>
</dbReference>